<feature type="region of interest" description="Disordered" evidence="1">
    <location>
        <begin position="29"/>
        <end position="52"/>
    </location>
</feature>
<evidence type="ECO:0000313" key="3">
    <source>
        <dbReference type="Proteomes" id="UP000051999"/>
    </source>
</evidence>
<reference evidence="2 3" key="1">
    <citation type="journal article" date="2015" name="Genome Announc.">
        <title>Expanding the biotechnology potential of lactobacilli through comparative genomics of 213 strains and associated genera.</title>
        <authorList>
            <person name="Sun Z."/>
            <person name="Harris H.M."/>
            <person name="McCann A."/>
            <person name="Guo C."/>
            <person name="Argimon S."/>
            <person name="Zhang W."/>
            <person name="Yang X."/>
            <person name="Jeffery I.B."/>
            <person name="Cooney J.C."/>
            <person name="Kagawa T.F."/>
            <person name="Liu W."/>
            <person name="Song Y."/>
            <person name="Salvetti E."/>
            <person name="Wrobel A."/>
            <person name="Rasinkangas P."/>
            <person name="Parkhill J."/>
            <person name="Rea M.C."/>
            <person name="O'Sullivan O."/>
            <person name="Ritari J."/>
            <person name="Douillard F.P."/>
            <person name="Paul Ross R."/>
            <person name="Yang R."/>
            <person name="Briner A.E."/>
            <person name="Felis G.E."/>
            <person name="de Vos W.M."/>
            <person name="Barrangou R."/>
            <person name="Klaenhammer T.R."/>
            <person name="Caufield P.W."/>
            <person name="Cui Y."/>
            <person name="Zhang H."/>
            <person name="O'Toole P.W."/>
        </authorList>
    </citation>
    <scope>NUCLEOTIDE SEQUENCE [LARGE SCALE GENOMIC DNA]</scope>
    <source>
        <strain evidence="2 3">DSM 15814</strain>
    </source>
</reference>
<feature type="compositionally biased region" description="Low complexity" evidence="1">
    <location>
        <begin position="211"/>
        <end position="231"/>
    </location>
</feature>
<name>A0A0R1RI58_9LACO</name>
<dbReference type="STRING" id="1114972.FD35_GL001298"/>
<dbReference type="eggNOG" id="ENOG50303XB">
    <property type="taxonomic scope" value="Bacteria"/>
</dbReference>
<evidence type="ECO:0000256" key="1">
    <source>
        <dbReference type="SAM" id="MobiDB-lite"/>
    </source>
</evidence>
<dbReference type="EMBL" id="AZFF01000020">
    <property type="protein sequence ID" value="KRL53363.1"/>
    <property type="molecule type" value="Genomic_DNA"/>
</dbReference>
<feature type="compositionally biased region" description="Polar residues" evidence="1">
    <location>
        <begin position="261"/>
        <end position="278"/>
    </location>
</feature>
<dbReference type="OrthoDB" id="2306834at2"/>
<proteinExistence type="predicted"/>
<accession>A0A0R1RI58</accession>
<dbReference type="PATRIC" id="fig|1114972.6.peg.1316"/>
<dbReference type="Pfam" id="PF20585">
    <property type="entry name" value="Pectate_lyase_5"/>
    <property type="match status" value="2"/>
</dbReference>
<gene>
    <name evidence="2" type="ORF">FD35_GL001298</name>
</gene>
<evidence type="ECO:0008006" key="4">
    <source>
        <dbReference type="Google" id="ProtNLM"/>
    </source>
</evidence>
<protein>
    <recommendedName>
        <fullName evidence="4">WxL domain-containing protein</fullName>
    </recommendedName>
</protein>
<feature type="region of interest" description="Disordered" evidence="1">
    <location>
        <begin position="205"/>
        <end position="310"/>
    </location>
</feature>
<sequence length="830" mass="89141">MKRLFTLFMIAFWVIGGNQVGPQMMVQANESVESSQQSSQDDSQTANSIDTSVVSDSTTNKITAVADSSSADKTDVIEVKPTVHTFAEFKDAYENGDVQEITLAADISGDVRQLAGRTTSLVITGKQHQLTLTEGSLPLGKSDDNTRLTLRNLSINNDRSGSFITAQAGSLGWLLTFEHVDTKNVTKLSDLPAEQVSLIGTIDPAAEESASESGSSSSSSVSSMSESSQSGESDRESNDSDTNSDVSQSSKASSKHLESEATVSRETNSIDSQSANQPSRTDEETSSRSESTQTSRVEEDTKLGETEREVSNISELQTAINEPSVTKIFLKNNISATSISANPITRSLEIDGQQHTLNIGSGALRYGVPVSGNPTLNVHDIQVANTAAAFVTFSGTARGQWHFEFSNISTATTVNRLVIATYSDITFSGTCNIDTRAENVYTGSVKMADNTVYTGNVNNTNYSMFYYDLRPSEDQTGGTREFTTGQNCTLNLTGTNGTQGYPIVYLYYNNITLGTGTKFNAEWPGNNVYFQIANDNASLTIGQNAQMNLDTDNRSIAAIRSSGGNNNITVASRGSLTARNNSTTAATADLGTGTTTAVVEDPAAFDLQNTGTGTNSRALNLNANSSLTLSNSPFAYWDTTAVSGDPTQSFEKIEWGKFAGSMVTSDPEAMATAVRGKTLHRMAAYNPPGTLQLSSVPKNLNFGRDLIVRQANQLFPLVSWDQPLSVTDQRYVTKQWSLTLTLTQALTNTTGDVLPDAIKYKKNGELLPVSHAAIEIETARNPDNDPYVVSNQWNSEEGLMLQVSPSEAKAGAYNGEITWNLSDVPNETEG</sequence>
<dbReference type="RefSeq" id="WP_017261131.1">
    <property type="nucleotide sequence ID" value="NZ_AUAW01000023.1"/>
</dbReference>
<evidence type="ECO:0000313" key="2">
    <source>
        <dbReference type="EMBL" id="KRL53363.1"/>
    </source>
</evidence>
<feature type="compositionally biased region" description="Basic and acidic residues" evidence="1">
    <location>
        <begin position="296"/>
        <end position="310"/>
    </location>
</feature>
<dbReference type="InterPro" id="IPR046776">
    <property type="entry name" value="Pectate_lyase_5"/>
</dbReference>
<dbReference type="Proteomes" id="UP000051999">
    <property type="component" value="Unassembled WGS sequence"/>
</dbReference>
<comment type="caution">
    <text evidence="2">The sequence shown here is derived from an EMBL/GenBank/DDBJ whole genome shotgun (WGS) entry which is preliminary data.</text>
</comment>
<dbReference type="AlphaFoldDB" id="A0A0R1RI58"/>
<organism evidence="2 3">
    <name type="scientific">Furfurilactobacillus rossiae DSM 15814</name>
    <dbReference type="NCBI Taxonomy" id="1114972"/>
    <lineage>
        <taxon>Bacteria</taxon>
        <taxon>Bacillati</taxon>
        <taxon>Bacillota</taxon>
        <taxon>Bacilli</taxon>
        <taxon>Lactobacillales</taxon>
        <taxon>Lactobacillaceae</taxon>
        <taxon>Furfurilactobacillus</taxon>
    </lineage>
</organism>
<keyword evidence="3" id="KW-1185">Reference proteome</keyword>